<gene>
    <name evidence="6" type="ORF">QJS10_CPA09g00289</name>
</gene>
<comment type="subcellular location">
    <subcellularLocation>
        <location evidence="1">Cytoplasm</location>
    </subcellularLocation>
</comment>
<reference evidence="6" key="1">
    <citation type="journal article" date="2023" name="Nat. Commun.">
        <title>Diploid and tetraploid genomes of Acorus and the evolution of monocots.</title>
        <authorList>
            <person name="Ma L."/>
            <person name="Liu K.W."/>
            <person name="Li Z."/>
            <person name="Hsiao Y.Y."/>
            <person name="Qi Y."/>
            <person name="Fu T."/>
            <person name="Tang G.D."/>
            <person name="Zhang D."/>
            <person name="Sun W.H."/>
            <person name="Liu D.K."/>
            <person name="Li Y."/>
            <person name="Chen G.Z."/>
            <person name="Liu X.D."/>
            <person name="Liao X.Y."/>
            <person name="Jiang Y.T."/>
            <person name="Yu X."/>
            <person name="Hao Y."/>
            <person name="Huang J."/>
            <person name="Zhao X.W."/>
            <person name="Ke S."/>
            <person name="Chen Y.Y."/>
            <person name="Wu W.L."/>
            <person name="Hsu J.L."/>
            <person name="Lin Y.F."/>
            <person name="Huang M.D."/>
            <person name="Li C.Y."/>
            <person name="Huang L."/>
            <person name="Wang Z.W."/>
            <person name="Zhao X."/>
            <person name="Zhong W.Y."/>
            <person name="Peng D.H."/>
            <person name="Ahmad S."/>
            <person name="Lan S."/>
            <person name="Zhang J.S."/>
            <person name="Tsai W.C."/>
            <person name="Van de Peer Y."/>
            <person name="Liu Z.J."/>
        </authorList>
    </citation>
    <scope>NUCLEOTIDE SEQUENCE</scope>
    <source>
        <strain evidence="6">CP</strain>
    </source>
</reference>
<evidence type="ECO:0000256" key="3">
    <source>
        <dbReference type="ARBA" id="ARBA00022614"/>
    </source>
</evidence>
<dbReference type="InterPro" id="IPR001611">
    <property type="entry name" value="Leu-rich_rpt"/>
</dbReference>
<dbReference type="PANTHER" id="PTHR15454:SF69">
    <property type="entry name" value="SERINE_THREONINE-PROTEIN KINASE 11-INTERACTING PROTEIN"/>
    <property type="match status" value="1"/>
</dbReference>
<comment type="caution">
    <text evidence="6">The sequence shown here is derived from an EMBL/GenBank/DDBJ whole genome shotgun (WGS) entry which is preliminary data.</text>
</comment>
<dbReference type="SUPFAM" id="SSF52058">
    <property type="entry name" value="L domain-like"/>
    <property type="match status" value="1"/>
</dbReference>
<keyword evidence="2" id="KW-0963">Cytoplasm</keyword>
<evidence type="ECO:0000256" key="2">
    <source>
        <dbReference type="ARBA" id="ARBA00022490"/>
    </source>
</evidence>
<evidence type="ECO:0000256" key="4">
    <source>
        <dbReference type="ARBA" id="ARBA00022737"/>
    </source>
</evidence>
<evidence type="ECO:0000313" key="7">
    <source>
        <dbReference type="Proteomes" id="UP001180020"/>
    </source>
</evidence>
<keyword evidence="4" id="KW-0677">Repeat</keyword>
<organism evidence="6 7">
    <name type="scientific">Acorus calamus</name>
    <name type="common">Sweet flag</name>
    <dbReference type="NCBI Taxonomy" id="4465"/>
    <lineage>
        <taxon>Eukaryota</taxon>
        <taxon>Viridiplantae</taxon>
        <taxon>Streptophyta</taxon>
        <taxon>Embryophyta</taxon>
        <taxon>Tracheophyta</taxon>
        <taxon>Spermatophyta</taxon>
        <taxon>Magnoliopsida</taxon>
        <taxon>Liliopsida</taxon>
        <taxon>Acoraceae</taxon>
        <taxon>Acorus</taxon>
    </lineage>
</organism>
<protein>
    <recommendedName>
        <fullName evidence="8">Outer arm dynein light chain 1 protein</fullName>
    </recommendedName>
</protein>
<dbReference type="EMBL" id="JAUJYO010000009">
    <property type="protein sequence ID" value="KAK1307748.1"/>
    <property type="molecule type" value="Genomic_DNA"/>
</dbReference>
<dbReference type="FunFam" id="3.80.10.10:FF:000502">
    <property type="entry name" value="Predicted protein"/>
    <property type="match status" value="1"/>
</dbReference>
<feature type="region of interest" description="Disordered" evidence="5">
    <location>
        <begin position="383"/>
        <end position="409"/>
    </location>
</feature>
<accession>A0AAV9E616</accession>
<sequence>MAAPVTGDRYLDHLVRFVERQAGPLLEGTLVLKLNPVGLRYVQSRLEALEELEGLLASAPVDYLRAYVSDLGDHRALEQLRRILRLLPSLKVVSALPPPAPRDPTPLSLNAFGRLRSLELRGCDLSTSAARGLLELRHTLERIVCHDSTDALRHVFTSRIVDIKDSPLWKRLSFVSCACNGMVLMDESLQLLPVVETLDLSRNRFAKVDNLHKCMKLKHLDLGFNQLQTIASLSEVTCQIVNLVLRNNALTTLRGIENLKSVEGLDLSYNIISNFSELEILSSLSSLKNLWLDGNPICCARWYRVHVFSFLTHPEKLKLDDKGINAREFWERHIIIASRQKRPAGYGFYHPAKDVADDKSSFNAKGKRLLRLACIEDDEQRRYLGSDGDQDTPSGSDNPRREENPISDGEAEIVDLMNRVEFMKKERSVLWLREFKEWMDQNSGDVVHGKFVELNMDLGNENYINMGEGHKVVGESSKDVLDMVEASEEENPTCILGYDTPPDASIVVPRNGYLDSKGKAVMNSSLMDGGKMMASDIKREREGVEQEVVKPDSDESTEYSSLEVAGSLSVVSNNRINQSEHNKESPHLTAINRIMESRSSSIYPGSPPHYQEDILHRRQYLEEEYMQLLVESHFVTSSDSDTSCSDDDSFSFTSMFGYDQIVHEGSKYQVDDDDSNGSSFEEVHDDMKHGDFSSKDDRGALSVSCSEQLNRAMEHSNAELGDPCFNNGSVEPEKTTNGNITGSNRNIKRKPKKRLVSLVDENSIIRNAKMELHKLNGVLGFKVDDMDGNRKNNGENGLWWLSKEVDKQQALFGEEKKSIVCDVGSSLLKTKSSVSGVGGSIENYFLIHIADSGASETCCEFILCDCLVNQGSDYQEREVVVLLSSENKLYIMLVDEADDGSGVNLYVLGCHKLEELKEVVVGLGLQALRVFIERDATYLFITRTIEGTRRFLSLLRICDSSEPSGCSLRSWEQVQVRLFEKHICGAMRMGILLYSVMMYWQNSNEGDKWLPRSLFVVEGYIIVCIENYLEFGSSIDVVSYFSLDSCCPIRDILEMIIEPEDDKCVTLAINHVVPKKLCIPGNTEKEKVLQEKATHDLIWKLKWYSEEMLLKFVALVKGLRPSIQG</sequence>
<dbReference type="InterPro" id="IPR032675">
    <property type="entry name" value="LRR_dom_sf"/>
</dbReference>
<evidence type="ECO:0000256" key="5">
    <source>
        <dbReference type="SAM" id="MobiDB-lite"/>
    </source>
</evidence>
<evidence type="ECO:0008006" key="8">
    <source>
        <dbReference type="Google" id="ProtNLM"/>
    </source>
</evidence>
<keyword evidence="7" id="KW-1185">Reference proteome</keyword>
<dbReference type="Gene3D" id="3.80.10.10">
    <property type="entry name" value="Ribonuclease Inhibitor"/>
    <property type="match status" value="1"/>
</dbReference>
<dbReference type="PANTHER" id="PTHR15454">
    <property type="entry name" value="NISCHARIN RELATED"/>
    <property type="match status" value="1"/>
</dbReference>
<dbReference type="FunFam" id="3.80.10.10:FF:000801">
    <property type="entry name" value="Outer arm dynein light chain 1"/>
    <property type="match status" value="1"/>
</dbReference>
<name>A0AAV9E616_ACOCL</name>
<evidence type="ECO:0000313" key="6">
    <source>
        <dbReference type="EMBL" id="KAK1307748.1"/>
    </source>
</evidence>
<proteinExistence type="predicted"/>
<dbReference type="Pfam" id="PF12799">
    <property type="entry name" value="LRR_4"/>
    <property type="match status" value="1"/>
</dbReference>
<dbReference type="InterPro" id="IPR025875">
    <property type="entry name" value="Leu-rich_rpt_4"/>
</dbReference>
<dbReference type="SMART" id="SM00365">
    <property type="entry name" value="LRR_SD22"/>
    <property type="match status" value="4"/>
</dbReference>
<dbReference type="PROSITE" id="PS51450">
    <property type="entry name" value="LRR"/>
    <property type="match status" value="2"/>
</dbReference>
<keyword evidence="3" id="KW-0433">Leucine-rich repeat</keyword>
<dbReference type="GO" id="GO:0005737">
    <property type="term" value="C:cytoplasm"/>
    <property type="evidence" value="ECO:0007669"/>
    <property type="project" value="UniProtKB-SubCell"/>
</dbReference>
<feature type="compositionally biased region" description="Basic and acidic residues" evidence="5">
    <location>
        <begin position="681"/>
        <end position="699"/>
    </location>
</feature>
<evidence type="ECO:0000256" key="1">
    <source>
        <dbReference type="ARBA" id="ARBA00004496"/>
    </source>
</evidence>
<dbReference type="AlphaFoldDB" id="A0AAV9E616"/>
<reference evidence="6" key="2">
    <citation type="submission" date="2023-06" db="EMBL/GenBank/DDBJ databases">
        <authorList>
            <person name="Ma L."/>
            <person name="Liu K.-W."/>
            <person name="Li Z."/>
            <person name="Hsiao Y.-Y."/>
            <person name="Qi Y."/>
            <person name="Fu T."/>
            <person name="Tang G."/>
            <person name="Zhang D."/>
            <person name="Sun W.-H."/>
            <person name="Liu D.-K."/>
            <person name="Li Y."/>
            <person name="Chen G.-Z."/>
            <person name="Liu X.-D."/>
            <person name="Liao X.-Y."/>
            <person name="Jiang Y.-T."/>
            <person name="Yu X."/>
            <person name="Hao Y."/>
            <person name="Huang J."/>
            <person name="Zhao X.-W."/>
            <person name="Ke S."/>
            <person name="Chen Y.-Y."/>
            <person name="Wu W.-L."/>
            <person name="Hsu J.-L."/>
            <person name="Lin Y.-F."/>
            <person name="Huang M.-D."/>
            <person name="Li C.-Y."/>
            <person name="Huang L."/>
            <person name="Wang Z.-W."/>
            <person name="Zhao X."/>
            <person name="Zhong W.-Y."/>
            <person name="Peng D.-H."/>
            <person name="Ahmad S."/>
            <person name="Lan S."/>
            <person name="Zhang J.-S."/>
            <person name="Tsai W.-C."/>
            <person name="Van De Peer Y."/>
            <person name="Liu Z.-J."/>
        </authorList>
    </citation>
    <scope>NUCLEOTIDE SEQUENCE</scope>
    <source>
        <strain evidence="6">CP</strain>
        <tissue evidence="6">Leaves</tissue>
    </source>
</reference>
<dbReference type="Proteomes" id="UP001180020">
    <property type="component" value="Unassembled WGS sequence"/>
</dbReference>
<feature type="region of interest" description="Disordered" evidence="5">
    <location>
        <begin position="668"/>
        <end position="699"/>
    </location>
</feature>